<dbReference type="STRING" id="29920.A0A329RIV3"/>
<sequence>MMGSDWNHVLGQSHAANAGAQLEADFTQFVPIPAQQYLGNDEAEALANPILETETRAGIDNLKRYKSGDTRGFNHDFYKAFKDALVPGLTKLFNTVLNGDGIPQTFLEAVIVPLRKKDHSSDAMDYRPISLLNTAHKICWQIISRTSTSVPPKTHQ</sequence>
<evidence type="ECO:0008006" key="3">
    <source>
        <dbReference type="Google" id="ProtNLM"/>
    </source>
</evidence>
<accession>A0A329RIV3</accession>
<dbReference type="AlphaFoldDB" id="A0A329RIV3"/>
<reference evidence="1 2" key="1">
    <citation type="submission" date="2018-01" db="EMBL/GenBank/DDBJ databases">
        <title>Draft genome of the strawberry crown rot pathogen Phytophthora cactorum.</title>
        <authorList>
            <person name="Armitage A.D."/>
            <person name="Lysoe E."/>
            <person name="Nellist C.F."/>
            <person name="Harrison R.J."/>
            <person name="Brurberg M.B."/>
        </authorList>
    </citation>
    <scope>NUCLEOTIDE SEQUENCE [LARGE SCALE GENOMIC DNA]</scope>
    <source>
        <strain evidence="1 2">10300</strain>
    </source>
</reference>
<name>A0A329RIV3_9STRA</name>
<dbReference type="OrthoDB" id="126439at2759"/>
<dbReference type="VEuPathDB" id="FungiDB:PC110_g19223"/>
<keyword evidence="2" id="KW-1185">Reference proteome</keyword>
<gene>
    <name evidence="1" type="ORF">PC110_g19223</name>
</gene>
<evidence type="ECO:0000313" key="1">
    <source>
        <dbReference type="EMBL" id="RAW24350.1"/>
    </source>
</evidence>
<organism evidence="1 2">
    <name type="scientific">Phytophthora cactorum</name>
    <dbReference type="NCBI Taxonomy" id="29920"/>
    <lineage>
        <taxon>Eukaryota</taxon>
        <taxon>Sar</taxon>
        <taxon>Stramenopiles</taxon>
        <taxon>Oomycota</taxon>
        <taxon>Peronosporomycetes</taxon>
        <taxon>Peronosporales</taxon>
        <taxon>Peronosporaceae</taxon>
        <taxon>Phytophthora</taxon>
    </lineage>
</organism>
<proteinExistence type="predicted"/>
<comment type="caution">
    <text evidence="1">The sequence shown here is derived from an EMBL/GenBank/DDBJ whole genome shotgun (WGS) entry which is preliminary data.</text>
</comment>
<protein>
    <recommendedName>
        <fullName evidence="3">Reverse transcriptase domain-containing protein</fullName>
    </recommendedName>
</protein>
<dbReference type="Proteomes" id="UP000251314">
    <property type="component" value="Unassembled WGS sequence"/>
</dbReference>
<evidence type="ECO:0000313" key="2">
    <source>
        <dbReference type="Proteomes" id="UP000251314"/>
    </source>
</evidence>
<dbReference type="EMBL" id="MJFZ01000899">
    <property type="protein sequence ID" value="RAW24350.1"/>
    <property type="molecule type" value="Genomic_DNA"/>
</dbReference>
<dbReference type="PANTHER" id="PTHR19446">
    <property type="entry name" value="REVERSE TRANSCRIPTASES"/>
    <property type="match status" value="1"/>
</dbReference>